<evidence type="ECO:0000256" key="13">
    <source>
        <dbReference type="ARBA" id="ARBA00023268"/>
    </source>
</evidence>
<dbReference type="InterPro" id="IPR015886">
    <property type="entry name" value="H2TH_FPG"/>
</dbReference>
<dbReference type="Pfam" id="PF06831">
    <property type="entry name" value="H2TH"/>
    <property type="match status" value="1"/>
</dbReference>
<evidence type="ECO:0000259" key="17">
    <source>
        <dbReference type="PROSITE" id="PS51066"/>
    </source>
</evidence>
<comment type="similarity">
    <text evidence="3">Belongs to the FPG family.</text>
</comment>
<keyword evidence="11" id="KW-0234">DNA repair</keyword>
<dbReference type="SUPFAM" id="SSF57716">
    <property type="entry name" value="Glucocorticoid receptor-like (DNA-binding domain)"/>
    <property type="match status" value="1"/>
</dbReference>
<dbReference type="InterPro" id="IPR035937">
    <property type="entry name" value="FPG_N"/>
</dbReference>
<accession>A0A934I3B1</accession>
<evidence type="ECO:0000313" key="20">
    <source>
        <dbReference type="Proteomes" id="UP000602087"/>
    </source>
</evidence>
<dbReference type="GO" id="GO:0006979">
    <property type="term" value="P:response to oxidative stress"/>
    <property type="evidence" value="ECO:0007669"/>
    <property type="project" value="UniProtKB-ARBA"/>
</dbReference>
<dbReference type="Proteomes" id="UP000602087">
    <property type="component" value="Unassembled WGS sequence"/>
</dbReference>
<organism evidence="19 20">
    <name type="scientific">Sanguibacter suaedae</name>
    <dbReference type="NCBI Taxonomy" id="2795737"/>
    <lineage>
        <taxon>Bacteria</taxon>
        <taxon>Bacillati</taxon>
        <taxon>Actinomycetota</taxon>
        <taxon>Actinomycetes</taxon>
        <taxon>Micrococcales</taxon>
        <taxon>Sanguibacteraceae</taxon>
        <taxon>Sanguibacter</taxon>
    </lineage>
</organism>
<dbReference type="CDD" id="cd08966">
    <property type="entry name" value="EcFpg-like_N"/>
    <property type="match status" value="1"/>
</dbReference>
<sequence length="318" mass="34426">MPELPEVETVRDGLERHVLGSRVRDVHVLRDYSVRRHEGGPLDLVGRLRGRTLVAAARRGKYLWVPLDDGSALLAHLGMSGQLLVRSGEPGPASGPGALSPHLRVRLDLDSPTPGERLTLDFVDQRTFGHLSVCEVLPTPDGLPGGLGSPDALVPVPVAHIARDLLDPALTADGPGRAALVDAVRRRRTGVKRALLDQTLVSGIGNIYADEALWRAQVHFARSTQGMPRALVARVLAAAEDVMREALHQGGTSFDALYVNVNGASGYFDRSLAVYGQEGRPCRRCGAVVRRDEFMNRSSFSCPVCQRAPRKVSVPRRS</sequence>
<protein>
    <submittedName>
        <fullName evidence="19">Bifunctional DNA-formamidopyrimidine glycosylase/DNA-(Apurinic or apyrimidinic site) lyase</fullName>
        <ecNumber evidence="19">3.2.2.23</ecNumber>
        <ecNumber evidence="19">4.2.99.18</ecNumber>
    </submittedName>
</protein>
<dbReference type="EMBL" id="JAEINH010000003">
    <property type="protein sequence ID" value="MBI9114453.1"/>
    <property type="molecule type" value="Genomic_DNA"/>
</dbReference>
<keyword evidence="5" id="KW-0479">Metal-binding</keyword>
<keyword evidence="10" id="KW-0238">DNA-binding</keyword>
<evidence type="ECO:0000256" key="10">
    <source>
        <dbReference type="ARBA" id="ARBA00023125"/>
    </source>
</evidence>
<evidence type="ECO:0000256" key="12">
    <source>
        <dbReference type="ARBA" id="ARBA00023239"/>
    </source>
</evidence>
<dbReference type="GO" id="GO:0006284">
    <property type="term" value="P:base-excision repair"/>
    <property type="evidence" value="ECO:0007669"/>
    <property type="project" value="InterPro"/>
</dbReference>
<keyword evidence="12 19" id="KW-0456">Lyase</keyword>
<evidence type="ECO:0000313" key="19">
    <source>
        <dbReference type="EMBL" id="MBI9114453.1"/>
    </source>
</evidence>
<dbReference type="InterPro" id="IPR020629">
    <property type="entry name" value="FPG_Glyclase"/>
</dbReference>
<dbReference type="GO" id="GO:0008270">
    <property type="term" value="F:zinc ion binding"/>
    <property type="evidence" value="ECO:0007669"/>
    <property type="project" value="UniProtKB-KW"/>
</dbReference>
<evidence type="ECO:0000256" key="16">
    <source>
        <dbReference type="PROSITE-ProRule" id="PRU00391"/>
    </source>
</evidence>
<dbReference type="EC" id="4.2.99.18" evidence="19"/>
<dbReference type="GO" id="GO:0003690">
    <property type="term" value="F:double-stranded DNA binding"/>
    <property type="evidence" value="ECO:0007669"/>
    <property type="project" value="UniProtKB-ARBA"/>
</dbReference>
<dbReference type="SUPFAM" id="SSF46946">
    <property type="entry name" value="S13-like H2TH domain"/>
    <property type="match status" value="1"/>
</dbReference>
<keyword evidence="20" id="KW-1185">Reference proteome</keyword>
<dbReference type="SUPFAM" id="SSF81624">
    <property type="entry name" value="N-terminal domain of MutM-like DNA repair proteins"/>
    <property type="match status" value="1"/>
</dbReference>
<dbReference type="InterPro" id="IPR012319">
    <property type="entry name" value="FPG_cat"/>
</dbReference>
<dbReference type="PROSITE" id="PS51066">
    <property type="entry name" value="ZF_FPG_2"/>
    <property type="match status" value="1"/>
</dbReference>
<feature type="domain" description="Formamidopyrimidine-DNA glycosylase catalytic" evidence="18">
    <location>
        <begin position="2"/>
        <end position="129"/>
    </location>
</feature>
<keyword evidence="7 16" id="KW-0863">Zinc-finger</keyword>
<comment type="subunit">
    <text evidence="4">Monomer.</text>
</comment>
<proteinExistence type="inferred from homology"/>
<dbReference type="EC" id="3.2.2.23" evidence="19"/>
<evidence type="ECO:0000256" key="6">
    <source>
        <dbReference type="ARBA" id="ARBA00022763"/>
    </source>
</evidence>
<feature type="domain" description="FPG-type" evidence="17">
    <location>
        <begin position="273"/>
        <end position="307"/>
    </location>
</feature>
<dbReference type="GO" id="GO:0140078">
    <property type="term" value="F:class I DNA-(apurinic or apyrimidinic site) endonuclease activity"/>
    <property type="evidence" value="ECO:0007669"/>
    <property type="project" value="UniProtKB-EC"/>
</dbReference>
<dbReference type="GO" id="GO:0034039">
    <property type="term" value="F:8-oxo-7,8-dihydroguanine DNA N-glycosylase activity"/>
    <property type="evidence" value="ECO:0007669"/>
    <property type="project" value="TreeGrafter"/>
</dbReference>
<evidence type="ECO:0000256" key="4">
    <source>
        <dbReference type="ARBA" id="ARBA00011245"/>
    </source>
</evidence>
<evidence type="ECO:0000256" key="5">
    <source>
        <dbReference type="ARBA" id="ARBA00022723"/>
    </source>
</evidence>
<dbReference type="AlphaFoldDB" id="A0A934I3B1"/>
<evidence type="ECO:0000259" key="18">
    <source>
        <dbReference type="PROSITE" id="PS51068"/>
    </source>
</evidence>
<dbReference type="PROSITE" id="PS51068">
    <property type="entry name" value="FPG_CAT"/>
    <property type="match status" value="1"/>
</dbReference>
<keyword evidence="9" id="KW-0862">Zinc</keyword>
<dbReference type="NCBIfam" id="TIGR00577">
    <property type="entry name" value="fpg"/>
    <property type="match status" value="1"/>
</dbReference>
<dbReference type="InterPro" id="IPR000214">
    <property type="entry name" value="Znf_DNA_glyclase/AP_lyase"/>
</dbReference>
<comment type="catalytic activity">
    <reaction evidence="1">
        <text>Hydrolysis of DNA containing ring-opened 7-methylguanine residues, releasing 2,6-diamino-4-hydroxy-5-(N-methyl)formamidopyrimidine.</text>
        <dbReference type="EC" id="3.2.2.23"/>
    </reaction>
</comment>
<evidence type="ECO:0000256" key="15">
    <source>
        <dbReference type="ARBA" id="ARBA00044632"/>
    </source>
</evidence>
<evidence type="ECO:0000256" key="11">
    <source>
        <dbReference type="ARBA" id="ARBA00023204"/>
    </source>
</evidence>
<evidence type="ECO:0000256" key="9">
    <source>
        <dbReference type="ARBA" id="ARBA00022833"/>
    </source>
</evidence>
<keyword evidence="14 19" id="KW-0326">Glycosidase</keyword>
<comment type="catalytic activity">
    <reaction evidence="15">
        <text>2'-deoxyribonucleotide-(2'-deoxyribose 5'-phosphate)-2'-deoxyribonucleotide-DNA = a 3'-end 2'-deoxyribonucleotide-(2,3-dehydro-2,3-deoxyribose 5'-phosphate)-DNA + a 5'-end 5'-phospho-2'-deoxyribonucleoside-DNA + H(+)</text>
        <dbReference type="Rhea" id="RHEA:66592"/>
        <dbReference type="Rhea" id="RHEA-COMP:13180"/>
        <dbReference type="Rhea" id="RHEA-COMP:16897"/>
        <dbReference type="Rhea" id="RHEA-COMP:17067"/>
        <dbReference type="ChEBI" id="CHEBI:15378"/>
        <dbReference type="ChEBI" id="CHEBI:136412"/>
        <dbReference type="ChEBI" id="CHEBI:157695"/>
        <dbReference type="ChEBI" id="CHEBI:167181"/>
        <dbReference type="EC" id="4.2.99.18"/>
    </reaction>
</comment>
<name>A0A934I3B1_9MICO</name>
<reference evidence="19" key="1">
    <citation type="submission" date="2020-12" db="EMBL/GenBank/DDBJ databases">
        <title>Sanguibacter suaedae sp. nov., isolated from Suaeda aralocaspica.</title>
        <authorList>
            <person name="Ma Q."/>
        </authorList>
    </citation>
    <scope>NUCLEOTIDE SEQUENCE</scope>
    <source>
        <strain evidence="19">YZGR15</strain>
    </source>
</reference>
<evidence type="ECO:0000256" key="14">
    <source>
        <dbReference type="ARBA" id="ARBA00023295"/>
    </source>
</evidence>
<comment type="cofactor">
    <cofactor evidence="2">
        <name>Zn(2+)</name>
        <dbReference type="ChEBI" id="CHEBI:29105"/>
    </cofactor>
</comment>
<keyword evidence="13" id="KW-0511">Multifunctional enzyme</keyword>
<evidence type="ECO:0000256" key="2">
    <source>
        <dbReference type="ARBA" id="ARBA00001947"/>
    </source>
</evidence>
<evidence type="ECO:0000256" key="7">
    <source>
        <dbReference type="ARBA" id="ARBA00022771"/>
    </source>
</evidence>
<dbReference type="FunFam" id="1.10.8.50:FF:000003">
    <property type="entry name" value="Formamidopyrimidine-DNA glycosylase"/>
    <property type="match status" value="1"/>
</dbReference>
<keyword evidence="6" id="KW-0227">DNA damage</keyword>
<dbReference type="GO" id="GO:0003684">
    <property type="term" value="F:damaged DNA binding"/>
    <property type="evidence" value="ECO:0007669"/>
    <property type="project" value="InterPro"/>
</dbReference>
<dbReference type="SMART" id="SM00898">
    <property type="entry name" value="Fapy_DNA_glyco"/>
    <property type="match status" value="1"/>
</dbReference>
<evidence type="ECO:0000256" key="8">
    <source>
        <dbReference type="ARBA" id="ARBA00022801"/>
    </source>
</evidence>
<dbReference type="NCBIfam" id="NF002211">
    <property type="entry name" value="PRK01103.1"/>
    <property type="match status" value="1"/>
</dbReference>
<dbReference type="InterPro" id="IPR010979">
    <property type="entry name" value="Ribosomal_uS13-like_H2TH"/>
</dbReference>
<dbReference type="Pfam" id="PF01149">
    <property type="entry name" value="Fapy_DNA_glyco"/>
    <property type="match status" value="1"/>
</dbReference>
<dbReference type="PANTHER" id="PTHR22993:SF9">
    <property type="entry name" value="FORMAMIDOPYRIMIDINE-DNA GLYCOSYLASE"/>
    <property type="match status" value="1"/>
</dbReference>
<comment type="caution">
    <text evidence="19">The sequence shown here is derived from an EMBL/GenBank/DDBJ whole genome shotgun (WGS) entry which is preliminary data.</text>
</comment>
<dbReference type="Gene3D" id="3.20.190.10">
    <property type="entry name" value="MutM-like, N-terminal"/>
    <property type="match status" value="1"/>
</dbReference>
<dbReference type="SMART" id="SM01232">
    <property type="entry name" value="H2TH"/>
    <property type="match status" value="1"/>
</dbReference>
<dbReference type="PANTHER" id="PTHR22993">
    <property type="entry name" value="FORMAMIDOPYRIMIDINE-DNA GLYCOSYLASE"/>
    <property type="match status" value="1"/>
</dbReference>
<keyword evidence="8 19" id="KW-0378">Hydrolase</keyword>
<dbReference type="Gene3D" id="1.10.8.50">
    <property type="match status" value="1"/>
</dbReference>
<dbReference type="RefSeq" id="WP_198732996.1">
    <property type="nucleotide sequence ID" value="NZ_JAEINH010000003.1"/>
</dbReference>
<gene>
    <name evidence="19" type="primary">mutM</name>
    <name evidence="19" type="ORF">JAV76_05425</name>
</gene>
<evidence type="ECO:0000256" key="3">
    <source>
        <dbReference type="ARBA" id="ARBA00009409"/>
    </source>
</evidence>
<evidence type="ECO:0000256" key="1">
    <source>
        <dbReference type="ARBA" id="ARBA00001668"/>
    </source>
</evidence>